<keyword evidence="1" id="KW-0812">Transmembrane</keyword>
<name>A0A1B7MER4_9AGAM</name>
<evidence type="ECO:0000313" key="3">
    <source>
        <dbReference type="Proteomes" id="UP000092154"/>
    </source>
</evidence>
<keyword evidence="1" id="KW-0472">Membrane</keyword>
<feature type="non-terminal residue" evidence="2">
    <location>
        <position position="1"/>
    </location>
</feature>
<dbReference type="AlphaFoldDB" id="A0A1B7MER4"/>
<organism evidence="2 3">
    <name type="scientific">Rhizopogon vinicolor AM-OR11-026</name>
    <dbReference type="NCBI Taxonomy" id="1314800"/>
    <lineage>
        <taxon>Eukaryota</taxon>
        <taxon>Fungi</taxon>
        <taxon>Dikarya</taxon>
        <taxon>Basidiomycota</taxon>
        <taxon>Agaricomycotina</taxon>
        <taxon>Agaricomycetes</taxon>
        <taxon>Agaricomycetidae</taxon>
        <taxon>Boletales</taxon>
        <taxon>Suillineae</taxon>
        <taxon>Rhizopogonaceae</taxon>
        <taxon>Rhizopogon</taxon>
    </lineage>
</organism>
<dbReference type="STRING" id="1314800.A0A1B7MER4"/>
<evidence type="ECO:0000256" key="1">
    <source>
        <dbReference type="SAM" id="Phobius"/>
    </source>
</evidence>
<keyword evidence="1" id="KW-1133">Transmembrane helix</keyword>
<proteinExistence type="predicted"/>
<feature type="transmembrane region" description="Helical" evidence="1">
    <location>
        <begin position="171"/>
        <end position="199"/>
    </location>
</feature>
<gene>
    <name evidence="2" type="ORF">K503DRAFT_815280</name>
</gene>
<evidence type="ECO:0008006" key="4">
    <source>
        <dbReference type="Google" id="ProtNLM"/>
    </source>
</evidence>
<dbReference type="OrthoDB" id="1607513at2759"/>
<dbReference type="InParanoid" id="A0A1B7MER4"/>
<evidence type="ECO:0000313" key="2">
    <source>
        <dbReference type="EMBL" id="OAX31085.1"/>
    </source>
</evidence>
<sequence length="211" mass="24445">LSSTQAIFRGLQESLQDSLHKLPDNTPPRLKDSLIKAHHKLSDYYTKFDKSPLCVWSSHNSISFLVKGLSDDCSDYTLQVHLDNEKEQLHQYYQDNYLAPQASPITPEPTTAETVFGSPQKVDFMAQYKKRPMNLKDELEEYYRLPLEDFDTCDPIQWWEVVVHSFQISRVWLGIFLLFLVQLLLSSEFFWAAAILFPFGKLVSNLTLLGH</sequence>
<dbReference type="Proteomes" id="UP000092154">
    <property type="component" value="Unassembled WGS sequence"/>
</dbReference>
<accession>A0A1B7MER4</accession>
<dbReference type="EMBL" id="KV449609">
    <property type="protein sequence ID" value="OAX31085.1"/>
    <property type="molecule type" value="Genomic_DNA"/>
</dbReference>
<reference evidence="2 3" key="1">
    <citation type="submission" date="2016-06" db="EMBL/GenBank/DDBJ databases">
        <title>Comparative genomics of the ectomycorrhizal sister species Rhizopogon vinicolor and Rhizopogon vesiculosus (Basidiomycota: Boletales) reveals a divergence of the mating type B locus.</title>
        <authorList>
            <consortium name="DOE Joint Genome Institute"/>
            <person name="Mujic A.B."/>
            <person name="Kuo A."/>
            <person name="Tritt A."/>
            <person name="Lipzen A."/>
            <person name="Chen C."/>
            <person name="Johnson J."/>
            <person name="Sharma A."/>
            <person name="Barry K."/>
            <person name="Grigoriev I.V."/>
            <person name="Spatafora J.W."/>
        </authorList>
    </citation>
    <scope>NUCLEOTIDE SEQUENCE [LARGE SCALE GENOMIC DNA]</scope>
    <source>
        <strain evidence="2 3">AM-OR11-026</strain>
    </source>
</reference>
<protein>
    <recommendedName>
        <fullName evidence="4">HAT C-terminal dimerisation domain-containing protein</fullName>
    </recommendedName>
</protein>
<keyword evidence="3" id="KW-1185">Reference proteome</keyword>